<evidence type="ECO:0000256" key="1">
    <source>
        <dbReference type="ARBA" id="ARBA00022630"/>
    </source>
</evidence>
<evidence type="ECO:0000313" key="5">
    <source>
        <dbReference type="Proteomes" id="UP000053470"/>
    </source>
</evidence>
<proteinExistence type="predicted"/>
<accession>A0ABF7RDS4</accession>
<feature type="domain" description="Flavodoxin-like" evidence="3">
    <location>
        <begin position="30"/>
        <end position="72"/>
    </location>
</feature>
<evidence type="ECO:0000259" key="3">
    <source>
        <dbReference type="PROSITE" id="PS50902"/>
    </source>
</evidence>
<dbReference type="AlphaFoldDB" id="A0ABF7RDS4"/>
<sequence>MTTAPCDLPRRALPFPSRFFFFVETIPMQISIVCDSGYGHTAKPAQSVAQGVRSVAGAQARLAETVRRLQPA</sequence>
<organism evidence="4 5">
    <name type="scientific">Ralstonia solanacearum IPO1609</name>
    <dbReference type="NCBI Taxonomy" id="564066"/>
    <lineage>
        <taxon>Bacteria</taxon>
        <taxon>Pseudomonadati</taxon>
        <taxon>Pseudomonadota</taxon>
        <taxon>Betaproteobacteria</taxon>
        <taxon>Burkholderiales</taxon>
        <taxon>Burkholderiaceae</taxon>
        <taxon>Ralstonia</taxon>
        <taxon>Ralstonia solanacearum species complex</taxon>
    </lineage>
</organism>
<keyword evidence="2" id="KW-0288">FMN</keyword>
<dbReference type="PROSITE" id="PS50902">
    <property type="entry name" value="FLAVODOXIN_LIKE"/>
    <property type="match status" value="1"/>
</dbReference>
<protein>
    <recommendedName>
        <fullName evidence="3">Flavodoxin-like domain-containing protein</fullName>
    </recommendedName>
</protein>
<reference evidence="4" key="1">
    <citation type="submission" date="2014-11" db="EMBL/GenBank/DDBJ databases">
        <authorList>
            <person name="Genoscope - CEA"/>
        </authorList>
    </citation>
    <scope>NUCLEOTIDE SEQUENCE</scope>
    <source>
        <strain evidence="4">IPO1609</strain>
    </source>
</reference>
<reference evidence="4" key="2">
    <citation type="submission" date="2022-04" db="EMBL/GenBank/DDBJ databases">
        <title>Genomic draft of R. solanacearum strain IPO1609, a phylotype IIB1/biovar 2/race 3 strain isolated from potato in Europe.</title>
        <authorList>
            <person name="Boucher C."/>
            <person name="Carrere S."/>
            <person name="Dossat C."/>
            <person name="Elbaz M."/>
            <person name="Genin S."/>
            <person name="Gouzy J."/>
            <person name="Prior P."/>
            <person name="Segurens B."/>
            <person name="Wincker P."/>
        </authorList>
    </citation>
    <scope>NUCLEOTIDE SEQUENCE</scope>
    <source>
        <strain evidence="4">IPO1609</strain>
    </source>
</reference>
<evidence type="ECO:0000313" key="4">
    <source>
        <dbReference type="EMBL" id="CEJ19750.1"/>
    </source>
</evidence>
<dbReference type="InterPro" id="IPR029039">
    <property type="entry name" value="Flavoprotein-like_sf"/>
</dbReference>
<gene>
    <name evidence="4" type="ORF">RSIPO_01918</name>
</gene>
<dbReference type="InterPro" id="IPR008254">
    <property type="entry name" value="Flavodoxin/NO_synth"/>
</dbReference>
<keyword evidence="1" id="KW-0285">Flavoprotein</keyword>
<keyword evidence="5" id="KW-1185">Reference proteome</keyword>
<dbReference type="EMBL" id="LN651282">
    <property type="protein sequence ID" value="CEJ19750.1"/>
    <property type="molecule type" value="Genomic_DNA"/>
</dbReference>
<evidence type="ECO:0000256" key="2">
    <source>
        <dbReference type="ARBA" id="ARBA00022643"/>
    </source>
</evidence>
<name>A0ABF7RDS4_RALSL</name>
<dbReference type="SUPFAM" id="SSF52218">
    <property type="entry name" value="Flavoproteins"/>
    <property type="match status" value="1"/>
</dbReference>
<dbReference type="Gene3D" id="3.40.50.360">
    <property type="match status" value="1"/>
</dbReference>
<dbReference type="Proteomes" id="UP000053470">
    <property type="component" value="Unassembled WGS sequence"/>
</dbReference>